<dbReference type="GO" id="GO:0006935">
    <property type="term" value="P:chemotaxis"/>
    <property type="evidence" value="ECO:0007669"/>
    <property type="project" value="UniProtKB-KW"/>
</dbReference>
<name>A0AAW9REJ9_9GAMM</name>
<proteinExistence type="predicted"/>
<dbReference type="Proteomes" id="UP001359886">
    <property type="component" value="Unassembled WGS sequence"/>
</dbReference>
<dbReference type="EMBL" id="JAZHOG010000001">
    <property type="protein sequence ID" value="MEJ8566508.1"/>
    <property type="molecule type" value="Genomic_DNA"/>
</dbReference>
<evidence type="ECO:0000313" key="2">
    <source>
        <dbReference type="EMBL" id="MEJ8566508.1"/>
    </source>
</evidence>
<organism evidence="2 3">
    <name type="scientific">Elongatibacter sediminis</name>
    <dbReference type="NCBI Taxonomy" id="3119006"/>
    <lineage>
        <taxon>Bacteria</taxon>
        <taxon>Pseudomonadati</taxon>
        <taxon>Pseudomonadota</taxon>
        <taxon>Gammaproteobacteria</taxon>
        <taxon>Chromatiales</taxon>
        <taxon>Wenzhouxiangellaceae</taxon>
        <taxon>Elongatibacter</taxon>
    </lineage>
</organism>
<sequence length="258" mass="28464">MRSRGVILEPCHEDGFDRLLLKGTQSVLQSLESMFELEVENSASLLEVVPWDENQAPLQFGDGPFYSVSCGFDGDLAGRAAFVLSEDDFRHLANELMPVLSLMFLSDPGAELTSLEERKPNWMEDTSSALDDEECRAQILDAFSELGNVLVGACTRAIFELTGLRTQHSLPVVEFSHDRSKVDGLLVEGLDSPPMLVVIDNELLIGGRTLRLWSFITLDAVSFERVLESLDSCTERDNFSNLVARSGPKATYADSLAV</sequence>
<dbReference type="SUPFAM" id="SSF103039">
    <property type="entry name" value="CheC-like"/>
    <property type="match status" value="2"/>
</dbReference>
<gene>
    <name evidence="2" type="ORF">V3330_02615</name>
</gene>
<protein>
    <recommendedName>
        <fullName evidence="4">CheC-like protein domain-containing protein</fullName>
    </recommendedName>
</protein>
<accession>A0AAW9REJ9</accession>
<dbReference type="InterPro" id="IPR028976">
    <property type="entry name" value="CheC-like_sf"/>
</dbReference>
<keyword evidence="1" id="KW-0145">Chemotaxis</keyword>
<keyword evidence="3" id="KW-1185">Reference proteome</keyword>
<comment type="caution">
    <text evidence="2">The sequence shown here is derived from an EMBL/GenBank/DDBJ whole genome shotgun (WGS) entry which is preliminary data.</text>
</comment>
<evidence type="ECO:0000256" key="1">
    <source>
        <dbReference type="ARBA" id="ARBA00022500"/>
    </source>
</evidence>
<dbReference type="AlphaFoldDB" id="A0AAW9REJ9"/>
<dbReference type="Gene3D" id="3.40.1550.10">
    <property type="entry name" value="CheC-like"/>
    <property type="match status" value="1"/>
</dbReference>
<evidence type="ECO:0008006" key="4">
    <source>
        <dbReference type="Google" id="ProtNLM"/>
    </source>
</evidence>
<evidence type="ECO:0000313" key="3">
    <source>
        <dbReference type="Proteomes" id="UP001359886"/>
    </source>
</evidence>
<reference evidence="2 3" key="1">
    <citation type="submission" date="2024-02" db="EMBL/GenBank/DDBJ databases">
        <title>A novel Wenzhouxiangellaceae bacterium, isolated from coastal sediments.</title>
        <authorList>
            <person name="Du Z.-J."/>
            <person name="Ye Y.-Q."/>
            <person name="Zhang X.-Y."/>
        </authorList>
    </citation>
    <scope>NUCLEOTIDE SEQUENCE [LARGE SCALE GENOMIC DNA]</scope>
    <source>
        <strain evidence="2 3">CH-27</strain>
    </source>
</reference>
<dbReference type="RefSeq" id="WP_354693826.1">
    <property type="nucleotide sequence ID" value="NZ_JAZHOG010000001.1"/>
</dbReference>